<sequence length="1274" mass="133230">MKKAHLILPVGLAAISAVLLRHGSSDVPTLPQPASSRDDRPSSGRSIEEPAPFQANGPEGASTSFDLILDRVLVRGEDGKDEVVVLDPVATKETLARRISEMGGQVLPLCRPEAQPDRWWAVTRDITVRLADGVREPDLPAGLEVKERPDYAPGFLVLSAEDPMAALAAVDGLRDDSSIAMAEVQLARQHTPRSLPNDPLVVNQWQYQQANGSSAGTDIGVEPVWAYGGTGGIRGGGVVVGVVDDGVETGHPDFVGNIDTVNDWDWNGNDDNPNPGSGDDHGTACAGNVAARGNNGIGVTGTAPEATLVGMRLIAAATTDSQEASAMNYLPDLIDIKSNSWGPADDGVTLEAPGPLTRAAFANAAENGRGGLGTIFVWAAGNGLEANDNSNYDGYANDIHTIAVTAVDSLGRQSYYAEPGANILVAAPSDGSGSAMGITTTDRSGNQGYNTSSSASGGDYTDEFGGTSSATPVVSGVVALMLERNPSLGWRDVQEILIQSAAKFRPTDSDWTTNGGGFHFNHKFGAGLVDAEAAVALADSWTLLEEATTLTSSLTGLSDSIPDESSTGVTRTFDFTETNVRCEQVEVTLTVNHTFRGDLAVTLTSPSGTVSRLAENHEDGAANYSAWTFTSVRHWGESSTGVWTLKVADLAPDDTGTLKAASITLNGTVAGPVNPAPTVTIDSPTDGQEFSPGSEVEVLVSATDLTGFGEVGTVASVELRDGGTTIATDTTEPFSFTFAPAEGEHVLTVLATDSEGARKESEAVTIQVKNRAPIFSGGEILPVDPAYSDEDLVVTGLVATDPEGADVTVSYDWQYSTDGLTWHGSGETSDTLPAEASRAGKLWLCRVTASDGNLISDPLDLGPVNVFERPVEWVEMGSSYAYTSGLVLRGDDGDFEKQAIVNEFSQSSSGLAEWVEILMLRRASLRNWSLMDAAGNSLTFADSEVWDDLSPGTLVVVYYGLSKDSLLPADDGDATDGALVVSSTDTSRFTGTWPGYSNSGDAVLLKDASGAVMTSFSYGSATKLALHFGGAGISSGKALYYESNTESGLATSANWTVTDATTIAANGSTVGVTPAAGNPMDNAAFVADLRSGVFGEPAVFRLADGVTLPEGLTFAAATGTISGTITGASGAYPVTIERANGFGEVVSQSFTLTVTESLSYQEWIAGFTLDSIDPTGDPDGDGYSNLLEYYFGSDPGIAQALVTWESVDGEWVLSFPRQLANLDVDGVVEWSDDLVQWQTDDVETQMTASSGAQATMTATVPAGTNRRFVRIRVE</sequence>
<dbReference type="PROSITE" id="PS00138">
    <property type="entry name" value="SUBTILASE_SER"/>
    <property type="match status" value="1"/>
</dbReference>
<dbReference type="PRINTS" id="PR00723">
    <property type="entry name" value="SUBTILISIN"/>
</dbReference>
<evidence type="ECO:0000256" key="8">
    <source>
        <dbReference type="PROSITE-ProRule" id="PRU01240"/>
    </source>
</evidence>
<evidence type="ECO:0000313" key="11">
    <source>
        <dbReference type="EMBL" id="MBB5351574.1"/>
    </source>
</evidence>
<dbReference type="RefSeq" id="WP_221285083.1">
    <property type="nucleotide sequence ID" value="NZ_JACHFD010000007.1"/>
</dbReference>
<keyword evidence="5 8" id="KW-0720">Serine protease</keyword>
<dbReference type="SUPFAM" id="SSF49785">
    <property type="entry name" value="Galactose-binding domain-like"/>
    <property type="match status" value="1"/>
</dbReference>
<feature type="domain" description="P/Homo B" evidence="10">
    <location>
        <begin position="543"/>
        <end position="671"/>
    </location>
</feature>
<proteinExistence type="inferred from homology"/>
<accession>A0A840V7L0</accession>
<dbReference type="Pfam" id="PF01483">
    <property type="entry name" value="P_proprotein"/>
    <property type="match status" value="1"/>
</dbReference>
<dbReference type="SUPFAM" id="SSF52743">
    <property type="entry name" value="Subtilisin-like"/>
    <property type="match status" value="1"/>
</dbReference>
<feature type="compositionally biased region" description="Basic and acidic residues" evidence="9">
    <location>
        <begin position="36"/>
        <end position="48"/>
    </location>
</feature>
<evidence type="ECO:0000256" key="5">
    <source>
        <dbReference type="ARBA" id="ARBA00022825"/>
    </source>
</evidence>
<dbReference type="Proteomes" id="UP000557717">
    <property type="component" value="Unassembled WGS sequence"/>
</dbReference>
<evidence type="ECO:0000256" key="3">
    <source>
        <dbReference type="ARBA" id="ARBA00022729"/>
    </source>
</evidence>
<dbReference type="InterPro" id="IPR023827">
    <property type="entry name" value="Peptidase_S8_Asp-AS"/>
</dbReference>
<dbReference type="CDD" id="cd04059">
    <property type="entry name" value="Peptidases_S8_Protein_convertases_Kexins_Furin-like"/>
    <property type="match status" value="1"/>
</dbReference>
<dbReference type="Pfam" id="PF05345">
    <property type="entry name" value="He_PIG"/>
    <property type="match status" value="1"/>
</dbReference>
<dbReference type="GO" id="GO:0012505">
    <property type="term" value="C:endomembrane system"/>
    <property type="evidence" value="ECO:0007669"/>
    <property type="project" value="UniProtKB-ARBA"/>
</dbReference>
<keyword evidence="12" id="KW-1185">Reference proteome</keyword>
<evidence type="ECO:0000256" key="1">
    <source>
        <dbReference type="ARBA" id="ARBA00005325"/>
    </source>
</evidence>
<dbReference type="InterPro" id="IPR002884">
    <property type="entry name" value="P_dom"/>
</dbReference>
<feature type="active site" description="Charge relay system" evidence="7 8">
    <location>
        <position position="244"/>
    </location>
</feature>
<evidence type="ECO:0000313" key="12">
    <source>
        <dbReference type="Proteomes" id="UP000557717"/>
    </source>
</evidence>
<evidence type="ECO:0000256" key="7">
    <source>
        <dbReference type="PIRSR" id="PIRSR615500-1"/>
    </source>
</evidence>
<comment type="similarity">
    <text evidence="1">Belongs to the peptidase S8 family. Furin subfamily.</text>
</comment>
<evidence type="ECO:0000259" key="10">
    <source>
        <dbReference type="PROSITE" id="PS51829"/>
    </source>
</evidence>
<feature type="active site" description="Charge relay system" evidence="7 8">
    <location>
        <position position="281"/>
    </location>
</feature>
<dbReference type="Pfam" id="PF17957">
    <property type="entry name" value="Big_7"/>
    <property type="match status" value="1"/>
</dbReference>
<dbReference type="InterPro" id="IPR015500">
    <property type="entry name" value="Peptidase_S8_subtilisin-rel"/>
</dbReference>
<dbReference type="GO" id="GO:0004252">
    <property type="term" value="F:serine-type endopeptidase activity"/>
    <property type="evidence" value="ECO:0007669"/>
    <property type="project" value="UniProtKB-UniRule"/>
</dbReference>
<dbReference type="InterPro" id="IPR036852">
    <property type="entry name" value="Peptidase_S8/S53_dom_sf"/>
</dbReference>
<dbReference type="GO" id="GO:0016020">
    <property type="term" value="C:membrane"/>
    <property type="evidence" value="ECO:0007669"/>
    <property type="project" value="InterPro"/>
</dbReference>
<dbReference type="GO" id="GO:0005737">
    <property type="term" value="C:cytoplasm"/>
    <property type="evidence" value="ECO:0007669"/>
    <property type="project" value="UniProtKB-ARBA"/>
</dbReference>
<dbReference type="PROSITE" id="PS00137">
    <property type="entry name" value="SUBTILASE_HIS"/>
    <property type="match status" value="1"/>
</dbReference>
<dbReference type="EMBL" id="JACHFD010000007">
    <property type="protein sequence ID" value="MBB5351574.1"/>
    <property type="molecule type" value="Genomic_DNA"/>
</dbReference>
<reference evidence="11 12" key="1">
    <citation type="submission" date="2020-08" db="EMBL/GenBank/DDBJ databases">
        <title>Genomic Encyclopedia of Type Strains, Phase IV (KMG-IV): sequencing the most valuable type-strain genomes for metagenomic binning, comparative biology and taxonomic classification.</title>
        <authorList>
            <person name="Goeker M."/>
        </authorList>
    </citation>
    <scope>NUCLEOTIDE SEQUENCE [LARGE SCALE GENOMIC DNA]</scope>
    <source>
        <strain evidence="11 12">YC6886</strain>
    </source>
</reference>
<dbReference type="PROSITE" id="PS00136">
    <property type="entry name" value="SUBTILASE_ASP"/>
    <property type="match status" value="1"/>
</dbReference>
<keyword evidence="6" id="KW-0106">Calcium</keyword>
<dbReference type="InterPro" id="IPR034182">
    <property type="entry name" value="Kexin/furin"/>
</dbReference>
<protein>
    <submittedName>
        <fullName evidence="11">Subtilisin-like proprotein convertase family protein</fullName>
    </submittedName>
</protein>
<dbReference type="SUPFAM" id="SSF49313">
    <property type="entry name" value="Cadherin-like"/>
    <property type="match status" value="1"/>
</dbReference>
<organism evidence="11 12">
    <name type="scientific">Haloferula luteola</name>
    <dbReference type="NCBI Taxonomy" id="595692"/>
    <lineage>
        <taxon>Bacteria</taxon>
        <taxon>Pseudomonadati</taxon>
        <taxon>Verrucomicrobiota</taxon>
        <taxon>Verrucomicrobiia</taxon>
        <taxon>Verrucomicrobiales</taxon>
        <taxon>Verrucomicrobiaceae</taxon>
        <taxon>Haloferula</taxon>
    </lineage>
</organism>
<dbReference type="PANTHER" id="PTHR42884">
    <property type="entry name" value="PROPROTEIN CONVERTASE SUBTILISIN/KEXIN-RELATED"/>
    <property type="match status" value="1"/>
</dbReference>
<name>A0A840V7L0_9BACT</name>
<dbReference type="GO" id="GO:0016485">
    <property type="term" value="P:protein processing"/>
    <property type="evidence" value="ECO:0007669"/>
    <property type="project" value="TreeGrafter"/>
</dbReference>
<evidence type="ECO:0000256" key="4">
    <source>
        <dbReference type="ARBA" id="ARBA00022801"/>
    </source>
</evidence>
<dbReference type="GO" id="GO:0005509">
    <property type="term" value="F:calcium ion binding"/>
    <property type="evidence" value="ECO:0007669"/>
    <property type="project" value="InterPro"/>
</dbReference>
<dbReference type="Gene3D" id="2.60.40.10">
    <property type="entry name" value="Immunoglobulins"/>
    <property type="match status" value="2"/>
</dbReference>
<dbReference type="Gene3D" id="3.40.50.200">
    <property type="entry name" value="Peptidase S8/S53 domain"/>
    <property type="match status" value="1"/>
</dbReference>
<dbReference type="InterPro" id="IPR000209">
    <property type="entry name" value="Peptidase_S8/S53_dom"/>
</dbReference>
<feature type="active site" description="Charge relay system" evidence="7 8">
    <location>
        <position position="468"/>
    </location>
</feature>
<keyword evidence="4 8" id="KW-0378">Hydrolase</keyword>
<dbReference type="PROSITE" id="PS51892">
    <property type="entry name" value="SUBTILASE"/>
    <property type="match status" value="1"/>
</dbReference>
<evidence type="ECO:0000256" key="6">
    <source>
        <dbReference type="ARBA" id="ARBA00022837"/>
    </source>
</evidence>
<dbReference type="AlphaFoldDB" id="A0A840V7L0"/>
<keyword evidence="3" id="KW-0732">Signal</keyword>
<comment type="caution">
    <text evidence="11">The sequence shown here is derived from an EMBL/GenBank/DDBJ whole genome shotgun (WGS) entry which is preliminary data.</text>
</comment>
<dbReference type="InterPro" id="IPR015919">
    <property type="entry name" value="Cadherin-like_sf"/>
</dbReference>
<dbReference type="Pfam" id="PF00082">
    <property type="entry name" value="Peptidase_S8"/>
    <property type="match status" value="1"/>
</dbReference>
<feature type="region of interest" description="Disordered" evidence="9">
    <location>
        <begin position="25"/>
        <end position="62"/>
    </location>
</feature>
<evidence type="ECO:0000256" key="2">
    <source>
        <dbReference type="ARBA" id="ARBA00022670"/>
    </source>
</evidence>
<dbReference type="InterPro" id="IPR008979">
    <property type="entry name" value="Galactose-bd-like_sf"/>
</dbReference>
<dbReference type="InterPro" id="IPR013783">
    <property type="entry name" value="Ig-like_fold"/>
</dbReference>
<dbReference type="PROSITE" id="PS51829">
    <property type="entry name" value="P_HOMO_B"/>
    <property type="match status" value="1"/>
</dbReference>
<keyword evidence="2 8" id="KW-0645">Protease</keyword>
<gene>
    <name evidence="11" type="ORF">HNR46_001811</name>
</gene>
<dbReference type="InterPro" id="IPR023828">
    <property type="entry name" value="Peptidase_S8_Ser-AS"/>
</dbReference>
<dbReference type="Gene3D" id="2.60.120.260">
    <property type="entry name" value="Galactose-binding domain-like"/>
    <property type="match status" value="1"/>
</dbReference>
<dbReference type="InterPro" id="IPR022398">
    <property type="entry name" value="Peptidase_S8_His-AS"/>
</dbReference>
<dbReference type="PANTHER" id="PTHR42884:SF14">
    <property type="entry name" value="NEUROENDOCRINE CONVERTASE 1"/>
    <property type="match status" value="1"/>
</dbReference>
<evidence type="ECO:0000256" key="9">
    <source>
        <dbReference type="SAM" id="MobiDB-lite"/>
    </source>
</evidence>